<dbReference type="PANTHER" id="PTHR48047:SF45">
    <property type="entry name" value="SCOPOLETIN GLUCOSYLTRANSFERASE-LIKE"/>
    <property type="match status" value="1"/>
</dbReference>
<evidence type="ECO:0000313" key="7">
    <source>
        <dbReference type="Proteomes" id="UP001085076"/>
    </source>
</evidence>
<dbReference type="InterPro" id="IPR002213">
    <property type="entry name" value="UDP_glucos_trans"/>
</dbReference>
<evidence type="ECO:0000256" key="5">
    <source>
        <dbReference type="RuleBase" id="RU362057"/>
    </source>
</evidence>
<dbReference type="InterPro" id="IPR035595">
    <property type="entry name" value="UDP_glycos_trans_CS"/>
</dbReference>
<accession>A0A9D5CEE1</accession>
<evidence type="ECO:0000256" key="2">
    <source>
        <dbReference type="ARBA" id="ARBA00022676"/>
    </source>
</evidence>
<dbReference type="Proteomes" id="UP001085076">
    <property type="component" value="Miscellaneous, Linkage group lg05"/>
</dbReference>
<comment type="similarity">
    <text evidence="1 4">Belongs to the UDP-glycosyltransferase family.</text>
</comment>
<dbReference type="Gene3D" id="3.40.50.2000">
    <property type="entry name" value="Glycogen Phosphorylase B"/>
    <property type="match status" value="2"/>
</dbReference>
<evidence type="ECO:0000256" key="3">
    <source>
        <dbReference type="ARBA" id="ARBA00022679"/>
    </source>
</evidence>
<evidence type="ECO:0000256" key="1">
    <source>
        <dbReference type="ARBA" id="ARBA00009995"/>
    </source>
</evidence>
<sequence length="484" mass="54289">MTSKAKDNLHILFFPFMAGGHIIPTLDLAKAFATHGVTTTILTTPSYSPLVQRTINHYSGQLPIHLSLISFPTTISGLPSGCDSVTSLNSQHERIIFLCSLSSLCQPFKRALTELRPDCIITDMFFPWTSAVARELQIPRLVFQSESFFSLCMTDSLLRYKPHLMISDDVDESFILPGLPHPIKMSKSQILDPTKITPEFSELFSLMGESAAESYGVVVNSFLELEPEYAKHYREFIGRRAWHVGPVSLCSQRVGDDDDASKDHYTECLKWLDSKKPGSVVYVCFGSMFSMPSEQLTELAIGLEACEHPFIWVVIRMKGGDHEEKKVRVLEGGKGVVINGWAPQLVILNHPAVGAFITHCGWNSTMESICAGVPMITWPLFGDQFYNERFIVDVLKVGVEVGVKKYVVDEEEMELVKGEDVKKAVERMMGDGDEKESMRRRLRELGEMAWKAVEEGGSSYVDLKNLIKDLCEVCSEHDMNQSKQ</sequence>
<gene>
    <name evidence="6" type="ORF">J5N97_019655</name>
</gene>
<protein>
    <recommendedName>
        <fullName evidence="5">Glycosyltransferase</fullName>
        <ecNumber evidence="5">2.4.1.-</ecNumber>
    </recommendedName>
</protein>
<dbReference type="EMBL" id="JAGGNH010000005">
    <property type="protein sequence ID" value="KAJ0971696.1"/>
    <property type="molecule type" value="Genomic_DNA"/>
</dbReference>
<comment type="caution">
    <text evidence="6">The sequence shown here is derived from an EMBL/GenBank/DDBJ whole genome shotgun (WGS) entry which is preliminary data.</text>
</comment>
<dbReference type="PROSITE" id="PS00375">
    <property type="entry name" value="UDPGT"/>
    <property type="match status" value="1"/>
</dbReference>
<dbReference type="OrthoDB" id="731962at2759"/>
<dbReference type="Pfam" id="PF00201">
    <property type="entry name" value="UDPGT"/>
    <property type="match status" value="1"/>
</dbReference>
<dbReference type="AlphaFoldDB" id="A0A9D5CEE1"/>
<organism evidence="6 7">
    <name type="scientific">Dioscorea zingiberensis</name>
    <dbReference type="NCBI Taxonomy" id="325984"/>
    <lineage>
        <taxon>Eukaryota</taxon>
        <taxon>Viridiplantae</taxon>
        <taxon>Streptophyta</taxon>
        <taxon>Embryophyta</taxon>
        <taxon>Tracheophyta</taxon>
        <taxon>Spermatophyta</taxon>
        <taxon>Magnoliopsida</taxon>
        <taxon>Liliopsida</taxon>
        <taxon>Dioscoreales</taxon>
        <taxon>Dioscoreaceae</taxon>
        <taxon>Dioscorea</taxon>
    </lineage>
</organism>
<evidence type="ECO:0000313" key="6">
    <source>
        <dbReference type="EMBL" id="KAJ0971696.1"/>
    </source>
</evidence>
<dbReference type="GO" id="GO:0035251">
    <property type="term" value="F:UDP-glucosyltransferase activity"/>
    <property type="evidence" value="ECO:0007669"/>
    <property type="project" value="TreeGrafter"/>
</dbReference>
<dbReference type="CDD" id="cd03784">
    <property type="entry name" value="GT1_Gtf-like"/>
    <property type="match status" value="1"/>
</dbReference>
<dbReference type="SUPFAM" id="SSF53756">
    <property type="entry name" value="UDP-Glycosyltransferase/glycogen phosphorylase"/>
    <property type="match status" value="1"/>
</dbReference>
<keyword evidence="3 4" id="KW-0808">Transferase</keyword>
<dbReference type="PANTHER" id="PTHR48047">
    <property type="entry name" value="GLYCOSYLTRANSFERASE"/>
    <property type="match status" value="1"/>
</dbReference>
<keyword evidence="2 4" id="KW-0328">Glycosyltransferase</keyword>
<reference evidence="6" key="2">
    <citation type="journal article" date="2022" name="Hortic Res">
        <title>The genome of Dioscorea zingiberensis sheds light on the biosynthesis, origin and evolution of the medicinally important diosgenin saponins.</title>
        <authorList>
            <person name="Li Y."/>
            <person name="Tan C."/>
            <person name="Li Z."/>
            <person name="Guo J."/>
            <person name="Li S."/>
            <person name="Chen X."/>
            <person name="Wang C."/>
            <person name="Dai X."/>
            <person name="Yang H."/>
            <person name="Song W."/>
            <person name="Hou L."/>
            <person name="Xu J."/>
            <person name="Tong Z."/>
            <person name="Xu A."/>
            <person name="Yuan X."/>
            <person name="Wang W."/>
            <person name="Yang Q."/>
            <person name="Chen L."/>
            <person name="Sun Z."/>
            <person name="Wang K."/>
            <person name="Pan B."/>
            <person name="Chen J."/>
            <person name="Bao Y."/>
            <person name="Liu F."/>
            <person name="Qi X."/>
            <person name="Gang D.R."/>
            <person name="Wen J."/>
            <person name="Li J."/>
        </authorList>
    </citation>
    <scope>NUCLEOTIDE SEQUENCE</scope>
    <source>
        <strain evidence="6">Dzin_1.0</strain>
    </source>
</reference>
<dbReference type="FunFam" id="3.40.50.2000:FF:000063">
    <property type="entry name" value="Glycosyltransferase"/>
    <property type="match status" value="1"/>
</dbReference>
<evidence type="ECO:0000256" key="4">
    <source>
        <dbReference type="RuleBase" id="RU003718"/>
    </source>
</evidence>
<name>A0A9D5CEE1_9LILI</name>
<keyword evidence="7" id="KW-1185">Reference proteome</keyword>
<proteinExistence type="inferred from homology"/>
<dbReference type="EC" id="2.4.1.-" evidence="5"/>
<reference evidence="6" key="1">
    <citation type="submission" date="2021-03" db="EMBL/GenBank/DDBJ databases">
        <authorList>
            <person name="Li Z."/>
            <person name="Yang C."/>
        </authorList>
    </citation>
    <scope>NUCLEOTIDE SEQUENCE</scope>
    <source>
        <strain evidence="6">Dzin_1.0</strain>
        <tissue evidence="6">Leaf</tissue>
    </source>
</reference>